<organism evidence="2 3">
    <name type="scientific">Peptoniphilus ovalis</name>
    <dbReference type="NCBI Taxonomy" id="2841503"/>
    <lineage>
        <taxon>Bacteria</taxon>
        <taxon>Bacillati</taxon>
        <taxon>Bacillota</taxon>
        <taxon>Tissierellia</taxon>
        <taxon>Tissierellales</taxon>
        <taxon>Peptoniphilaceae</taxon>
        <taxon>Peptoniphilus</taxon>
    </lineage>
</organism>
<evidence type="ECO:0000313" key="2">
    <source>
        <dbReference type="EMBL" id="MBU5669518.1"/>
    </source>
</evidence>
<accession>A0ABS6FH70</accession>
<dbReference type="Proteomes" id="UP000783742">
    <property type="component" value="Unassembled WGS sequence"/>
</dbReference>
<proteinExistence type="predicted"/>
<gene>
    <name evidence="2" type="ORF">KQI68_06655</name>
</gene>
<comment type="caution">
    <text evidence="2">The sequence shown here is derived from an EMBL/GenBank/DDBJ whole genome shotgun (WGS) entry which is preliminary data.</text>
</comment>
<name>A0ABS6FH70_9FIRM</name>
<sequence>MKKLNEVSYCENPSDPAREEEKNLKFVLPQDPEAEKQIKLEGLTTDELLDMCFQGIDLKTYTGDAFTRSFLVGAINSAIATAEMTFDISIGLKDIEDEYHDVELGYFSSFSYTPLNIRPVKEVKRVDYMFGNRQLIHIPKDWIQTHASAITIFPTSGILSQQMENAGFILPYMAHSNYLPNGVRVSYTAGIEKKDIPYNLIEYIFKLAANSIFEVWGDQIIGAGIASSSISIDGASESIGTTQSAMYGGASARILEYRKDLDALAIALRRRFSKWNMAVL</sequence>
<dbReference type="EMBL" id="JAHLQO010000004">
    <property type="protein sequence ID" value="MBU5669518.1"/>
    <property type="molecule type" value="Genomic_DNA"/>
</dbReference>
<dbReference type="RefSeq" id="WP_216549349.1">
    <property type="nucleotide sequence ID" value="NZ_JAHLQO010000004.1"/>
</dbReference>
<keyword evidence="3" id="KW-1185">Reference proteome</keyword>
<protein>
    <submittedName>
        <fullName evidence="2">Uncharacterized protein</fullName>
    </submittedName>
</protein>
<reference evidence="2 3" key="1">
    <citation type="submission" date="2021-06" db="EMBL/GenBank/DDBJ databases">
        <authorList>
            <person name="Sun Q."/>
            <person name="Li D."/>
        </authorList>
    </citation>
    <scope>NUCLEOTIDE SEQUENCE [LARGE SCALE GENOMIC DNA]</scope>
    <source>
        <strain evidence="2 3">MSJ-1</strain>
    </source>
</reference>
<evidence type="ECO:0000313" key="3">
    <source>
        <dbReference type="Proteomes" id="UP000783742"/>
    </source>
</evidence>
<evidence type="ECO:0000256" key="1">
    <source>
        <dbReference type="SAM" id="MobiDB-lite"/>
    </source>
</evidence>
<feature type="region of interest" description="Disordered" evidence="1">
    <location>
        <begin position="1"/>
        <end position="21"/>
    </location>
</feature>